<dbReference type="RefSeq" id="XP_060289218.1">
    <property type="nucleotide sequence ID" value="XM_060446426.1"/>
</dbReference>
<dbReference type="AlphaFoldDB" id="A0AA39ZP67"/>
<keyword evidence="3" id="KW-1185">Reference proteome</keyword>
<sequence>MPSTLTSSGTSSSTPRSSLRSGTPRTPNGCLMLSATAPRKRSSSIRLCFAIATKHSPTGSTSRGKSCSKAPSWTPRSTAALMPSKTRISSGDIIPTLVPVAAKVYIAHRRGSLPFRCYRKGTPNDLQIT</sequence>
<dbReference type="Proteomes" id="UP001172101">
    <property type="component" value="Unassembled WGS sequence"/>
</dbReference>
<reference evidence="2" key="1">
    <citation type="submission" date="2023-06" db="EMBL/GenBank/DDBJ databases">
        <title>Genome-scale phylogeny and comparative genomics of the fungal order Sordariales.</title>
        <authorList>
            <consortium name="Lawrence Berkeley National Laboratory"/>
            <person name="Hensen N."/>
            <person name="Bonometti L."/>
            <person name="Westerberg I."/>
            <person name="Brannstrom I.O."/>
            <person name="Guillou S."/>
            <person name="Cros-Aarteil S."/>
            <person name="Calhoun S."/>
            <person name="Haridas S."/>
            <person name="Kuo A."/>
            <person name="Mondo S."/>
            <person name="Pangilinan J."/>
            <person name="Riley R."/>
            <person name="LaButti K."/>
            <person name="Andreopoulos B."/>
            <person name="Lipzen A."/>
            <person name="Chen C."/>
            <person name="Yanf M."/>
            <person name="Daum C."/>
            <person name="Ng V."/>
            <person name="Clum A."/>
            <person name="Steindorff A."/>
            <person name="Ohm R."/>
            <person name="Martin F."/>
            <person name="Silar P."/>
            <person name="Natvig D."/>
            <person name="Lalanne C."/>
            <person name="Gautier V."/>
            <person name="Ament-velasquez S.L."/>
            <person name="Kruys A."/>
            <person name="Hutchinson M.I."/>
            <person name="Powell A.J."/>
            <person name="Barry K."/>
            <person name="Miller A.N."/>
            <person name="Grigoriev I.V."/>
            <person name="Debuchy R."/>
            <person name="Gladieux P."/>
            <person name="Thoren M.H."/>
            <person name="Johannesson H."/>
        </authorList>
    </citation>
    <scope>NUCLEOTIDE SEQUENCE</scope>
    <source>
        <strain evidence="2">SMH2392-1A</strain>
    </source>
</reference>
<gene>
    <name evidence="2" type="ORF">B0T26DRAFT_763671</name>
</gene>
<evidence type="ECO:0000256" key="1">
    <source>
        <dbReference type="SAM" id="MobiDB-lite"/>
    </source>
</evidence>
<protein>
    <submittedName>
        <fullName evidence="2">Uncharacterized protein</fullName>
    </submittedName>
</protein>
<feature type="region of interest" description="Disordered" evidence="1">
    <location>
        <begin position="55"/>
        <end position="76"/>
    </location>
</feature>
<name>A0AA39ZP67_9PEZI</name>
<evidence type="ECO:0000313" key="3">
    <source>
        <dbReference type="Proteomes" id="UP001172101"/>
    </source>
</evidence>
<feature type="region of interest" description="Disordered" evidence="1">
    <location>
        <begin position="1"/>
        <end position="32"/>
    </location>
</feature>
<accession>A0AA39ZP67</accession>
<organism evidence="2 3">
    <name type="scientific">Lasiosphaeria miniovina</name>
    <dbReference type="NCBI Taxonomy" id="1954250"/>
    <lineage>
        <taxon>Eukaryota</taxon>
        <taxon>Fungi</taxon>
        <taxon>Dikarya</taxon>
        <taxon>Ascomycota</taxon>
        <taxon>Pezizomycotina</taxon>
        <taxon>Sordariomycetes</taxon>
        <taxon>Sordariomycetidae</taxon>
        <taxon>Sordariales</taxon>
        <taxon>Lasiosphaeriaceae</taxon>
        <taxon>Lasiosphaeria</taxon>
    </lineage>
</organism>
<feature type="compositionally biased region" description="Low complexity" evidence="1">
    <location>
        <begin position="1"/>
        <end position="27"/>
    </location>
</feature>
<dbReference type="EMBL" id="JAUIRO010000010">
    <property type="protein sequence ID" value="KAK0701087.1"/>
    <property type="molecule type" value="Genomic_DNA"/>
</dbReference>
<dbReference type="GeneID" id="85329696"/>
<proteinExistence type="predicted"/>
<evidence type="ECO:0000313" key="2">
    <source>
        <dbReference type="EMBL" id="KAK0701087.1"/>
    </source>
</evidence>
<comment type="caution">
    <text evidence="2">The sequence shown here is derived from an EMBL/GenBank/DDBJ whole genome shotgun (WGS) entry which is preliminary data.</text>
</comment>